<name>A0A183C541_GLOPA</name>
<proteinExistence type="predicted"/>
<dbReference type="Proteomes" id="UP000050741">
    <property type="component" value="Unassembled WGS sequence"/>
</dbReference>
<evidence type="ECO:0000256" key="1">
    <source>
        <dbReference type="SAM" id="MobiDB-lite"/>
    </source>
</evidence>
<sequence>MLEADGRGTSEEHANSIRLTRGRVQDRALTQKLSSGTLTADGSKHKCRNTALKMHPDDGISTKARRDHGQRLTDILNFSISLLRDLQL</sequence>
<evidence type="ECO:0000313" key="2">
    <source>
        <dbReference type="Proteomes" id="UP000050741"/>
    </source>
</evidence>
<protein>
    <submittedName>
        <fullName evidence="3">J domain-containing protein</fullName>
    </submittedName>
</protein>
<dbReference type="AlphaFoldDB" id="A0A183C541"/>
<feature type="compositionally biased region" description="Basic and acidic residues" evidence="1">
    <location>
        <begin position="1"/>
        <end position="15"/>
    </location>
</feature>
<feature type="region of interest" description="Disordered" evidence="1">
    <location>
        <begin position="1"/>
        <end position="28"/>
    </location>
</feature>
<reference evidence="2" key="1">
    <citation type="submission" date="2014-05" db="EMBL/GenBank/DDBJ databases">
        <title>The genome and life-stage specific transcriptomes of Globodera pallida elucidate key aspects of plant parasitism by a cyst nematode.</title>
        <authorList>
            <person name="Cotton J.A."/>
            <person name="Lilley C.J."/>
            <person name="Jones L.M."/>
            <person name="Kikuchi T."/>
            <person name="Reid A.J."/>
            <person name="Thorpe P."/>
            <person name="Tsai I.J."/>
            <person name="Beasley H."/>
            <person name="Blok V."/>
            <person name="Cock P.J.A."/>
            <person name="Van den Akker S.E."/>
            <person name="Holroyd N."/>
            <person name="Hunt M."/>
            <person name="Mantelin S."/>
            <person name="Naghra H."/>
            <person name="Pain A."/>
            <person name="Palomares-Rius J.E."/>
            <person name="Zarowiecki M."/>
            <person name="Berriman M."/>
            <person name="Jones J.T."/>
            <person name="Urwin P.E."/>
        </authorList>
    </citation>
    <scope>NUCLEOTIDE SEQUENCE [LARGE SCALE GENOMIC DNA]</scope>
    <source>
        <strain evidence="2">Lindley</strain>
    </source>
</reference>
<keyword evidence="2" id="KW-1185">Reference proteome</keyword>
<reference evidence="3" key="2">
    <citation type="submission" date="2016-06" db="UniProtKB">
        <authorList>
            <consortium name="WormBaseParasite"/>
        </authorList>
    </citation>
    <scope>IDENTIFICATION</scope>
</reference>
<dbReference type="WBParaSite" id="GPLIN_000798600">
    <property type="protein sequence ID" value="GPLIN_000798600"/>
    <property type="gene ID" value="GPLIN_000798600"/>
</dbReference>
<evidence type="ECO:0000313" key="3">
    <source>
        <dbReference type="WBParaSite" id="GPLIN_000798600"/>
    </source>
</evidence>
<organism evidence="2 3">
    <name type="scientific">Globodera pallida</name>
    <name type="common">Potato cyst nematode worm</name>
    <name type="synonym">Heterodera pallida</name>
    <dbReference type="NCBI Taxonomy" id="36090"/>
    <lineage>
        <taxon>Eukaryota</taxon>
        <taxon>Metazoa</taxon>
        <taxon>Ecdysozoa</taxon>
        <taxon>Nematoda</taxon>
        <taxon>Chromadorea</taxon>
        <taxon>Rhabditida</taxon>
        <taxon>Tylenchina</taxon>
        <taxon>Tylenchomorpha</taxon>
        <taxon>Tylenchoidea</taxon>
        <taxon>Heteroderidae</taxon>
        <taxon>Heteroderinae</taxon>
        <taxon>Globodera</taxon>
    </lineage>
</organism>
<accession>A0A183C541</accession>